<dbReference type="AlphaFoldDB" id="A0A845Q8F1"/>
<name>A0A845Q8F1_9HYPH</name>
<evidence type="ECO:0000313" key="1">
    <source>
        <dbReference type="EMBL" id="NBG94923.1"/>
    </source>
</evidence>
<dbReference type="OrthoDB" id="9824335at2"/>
<organism evidence="1 2">
    <name type="scientific">Pyruvatibacter mobilis</name>
    <dbReference type="NCBI Taxonomy" id="1712261"/>
    <lineage>
        <taxon>Bacteria</taxon>
        <taxon>Pseudomonadati</taxon>
        <taxon>Pseudomonadota</taxon>
        <taxon>Alphaproteobacteria</taxon>
        <taxon>Hyphomicrobiales</taxon>
        <taxon>Parvibaculaceae</taxon>
        <taxon>Pyruvatibacter</taxon>
    </lineage>
</organism>
<accession>A0A845Q8F1</accession>
<keyword evidence="2" id="KW-1185">Reference proteome</keyword>
<comment type="caution">
    <text evidence="1">The sequence shown here is derived from an EMBL/GenBank/DDBJ whole genome shotgun (WGS) entry which is preliminary data.</text>
</comment>
<reference evidence="1 2" key="1">
    <citation type="journal article" date="2016" name="Int. J. Syst. Evol. Microbiol.">
        <title>Pyruvatibacter mobilis gen. nov., sp. nov., a marine bacterium from the culture broth of Picochlorum sp. 122.</title>
        <authorList>
            <person name="Wang G."/>
            <person name="Tang M."/>
            <person name="Wu H."/>
            <person name="Dai S."/>
            <person name="Li T."/>
            <person name="Chen C."/>
            <person name="He H."/>
            <person name="Fan J."/>
            <person name="Xiang W."/>
            <person name="Li X."/>
        </authorList>
    </citation>
    <scope>NUCLEOTIDE SEQUENCE [LARGE SCALE GENOMIC DNA]</scope>
    <source>
        <strain evidence="1 2">GYP-11</strain>
    </source>
</reference>
<dbReference type="Proteomes" id="UP000470384">
    <property type="component" value="Unassembled WGS sequence"/>
</dbReference>
<dbReference type="GeneID" id="300655834"/>
<gene>
    <name evidence="1" type="ORF">GTQ45_04170</name>
</gene>
<dbReference type="EMBL" id="WXYQ01000004">
    <property type="protein sequence ID" value="NBG94923.1"/>
    <property type="molecule type" value="Genomic_DNA"/>
</dbReference>
<protein>
    <submittedName>
        <fullName evidence="1">Uncharacterized protein</fullName>
    </submittedName>
</protein>
<proteinExistence type="predicted"/>
<evidence type="ECO:0000313" key="2">
    <source>
        <dbReference type="Proteomes" id="UP000470384"/>
    </source>
</evidence>
<sequence length="254" mass="27659">MARNTPQLRWKIAQAIIMSGAGALDPLPVEEVIQASLIASIAAETACDPIQCQIDLEFGQLYEPYLPACIGGITAEGCAHLIEGTPDDAVLAALRTAINAQWMVAMTELAILKTVHRRHTAHEFGDEETFRHQDAHREALIARVKEAQRDAIAAWDGLLAAFEACSSCKPGVISADRQQAYLKGLDERGFGPLEKKLLRAAGVHPIDIHWSARALMLADVEVKDVPFTDLIDGISRTNTFEDIYKCSCEEAVAA</sequence>
<dbReference type="RefSeq" id="WP_160586975.1">
    <property type="nucleotide sequence ID" value="NZ_BMHN01000001.1"/>
</dbReference>